<dbReference type="EMBL" id="JBHZQA010000002">
    <property type="protein sequence ID" value="MFE3847257.1"/>
    <property type="molecule type" value="Genomic_DNA"/>
</dbReference>
<dbReference type="InterPro" id="IPR054787">
    <property type="entry name" value="TrlF_ATPase"/>
</dbReference>
<dbReference type="InterPro" id="IPR004013">
    <property type="entry name" value="PHP_dom"/>
</dbReference>
<dbReference type="SUPFAM" id="SSF89550">
    <property type="entry name" value="PHP domain-like"/>
    <property type="match status" value="1"/>
</dbReference>
<dbReference type="InterPro" id="IPR027417">
    <property type="entry name" value="P-loop_NTPase"/>
</dbReference>
<reference evidence="2 3" key="1">
    <citation type="submission" date="2024-06" db="EMBL/GenBank/DDBJ databases">
        <title>Flavobacterium spp. isolated from glacier.</title>
        <authorList>
            <person name="Han D."/>
        </authorList>
    </citation>
    <scope>NUCLEOTIDE SEQUENCE [LARGE SCALE GENOMIC DNA]</scope>
    <source>
        <strain evidence="2 3">LB3P45</strain>
    </source>
</reference>
<dbReference type="SMART" id="SM00481">
    <property type="entry name" value="POLIIIAc"/>
    <property type="match status" value="1"/>
</dbReference>
<evidence type="ECO:0000313" key="2">
    <source>
        <dbReference type="EMBL" id="MFE3847257.1"/>
    </source>
</evidence>
<dbReference type="NCBIfam" id="NF045780">
    <property type="entry name" value="TrlF_fam_ATP"/>
    <property type="match status" value="1"/>
</dbReference>
<organism evidence="2 3">
    <name type="scientific">Flavobacterium fructosi</name>
    <dbReference type="NCBI Taxonomy" id="3230416"/>
    <lineage>
        <taxon>Bacteria</taxon>
        <taxon>Pseudomonadati</taxon>
        <taxon>Bacteroidota</taxon>
        <taxon>Flavobacteriia</taxon>
        <taxon>Flavobacteriales</taxon>
        <taxon>Flavobacteriaceae</taxon>
        <taxon>Flavobacterium</taxon>
    </lineage>
</organism>
<feature type="domain" description="Polymerase/histidinol phosphatase N-terminal" evidence="1">
    <location>
        <begin position="14"/>
        <end position="83"/>
    </location>
</feature>
<comment type="caution">
    <text evidence="2">The sequence shown here is derived from an EMBL/GenBank/DDBJ whole genome shotgun (WGS) entry which is preliminary data.</text>
</comment>
<evidence type="ECO:0000313" key="3">
    <source>
        <dbReference type="Proteomes" id="UP001600039"/>
    </source>
</evidence>
<dbReference type="Gene3D" id="3.40.50.300">
    <property type="entry name" value="P-loop containing nucleotide triphosphate hydrolases"/>
    <property type="match status" value="2"/>
</dbReference>
<dbReference type="RefSeq" id="WP_379857086.1">
    <property type="nucleotide sequence ID" value="NZ_JBHZQA010000002.1"/>
</dbReference>
<dbReference type="InterPro" id="IPR052018">
    <property type="entry name" value="PHP_domain"/>
</dbReference>
<dbReference type="Proteomes" id="UP001600039">
    <property type="component" value="Unassembled WGS sequence"/>
</dbReference>
<dbReference type="InterPro" id="IPR003141">
    <property type="entry name" value="Pol/His_phosphatase_N"/>
</dbReference>
<dbReference type="Gene3D" id="3.20.20.140">
    <property type="entry name" value="Metal-dependent hydrolases"/>
    <property type="match status" value="1"/>
</dbReference>
<dbReference type="SUPFAM" id="SSF52540">
    <property type="entry name" value="P-loop containing nucleoside triphosphate hydrolases"/>
    <property type="match status" value="1"/>
</dbReference>
<sequence length="932" mass="105749">MIRIQYKGTRWFKCDLHLHTTASACFQEQTITAEAWVNRAIEQGLNCVAVTDHNTGLSINDIKAAALGTGLIVFPGVEITCDTSKIHILILFDVNKTTDDINDFLIKCGINRDDFGKQDTHTSKNIFDVAEIGNNDGALVIPAHIDEYNGLGSISVANIKKFYDLDYINAVQVVHKDFTSRSLVTAGNAELKTSLNDYYSNPTPAIDEATIKEWHTPVKYALDSNLAILTFSDNPHEPKNSKHGLWGIGSHFTWIKMDEVPTLEGLRQAFLLPEFRIKNEFDSPSLPYQMPDLWIKSIQISNTEITHGTEPLKLDFSPQLNTIIGGRGSGKSSVLRFLRGLFNRTADLMELNEIMNDHNDFYKRQSSKNKKGILNENSIIEIEFIRNKLLHKFKSSDITNSQNQKIEIVRQDTDTGEWELITDIGYSDFFEFEHYSQKQIYEIAQEPNALRERIDSAIEGVEKLKSDREIVRNLFLEKSASIRTADSLVAGKGKIETTIKDLDTSIKKLQQSGIADILTAKEKFNTHEDVFTSFTSELTTREESLESLLEPLELPDIDFNKFELKHSVELAIASKSVIEGMSIIKDEIEKQKLAIAKLRLDFETAVAASTWKIDFTANKTSFEAKKLELEADGINDIANFEKFTIDKNALEIELQSINDKEAERVIEVRQRSEMQEGYLDISKEISRKRKEFVTATLHDDKIKINIKSLRNRNDYIQRLRFILQKDTEFEKDLEALADKCFYGNVETNIVQVRKIFVDLKNGLDVEGISGYFKGLVGRISNAQIDEIELLFPEDDIEVQYKPNPAATFKSLSTASAGQKTTAILTFILSYGKSPLILDQPEDDLDNRLVYELIVDRLKQAKNQRQIIVVTHNANIPVNGDAEFIISMNSESKALEVLYSGTVEQPHIKKEICDVMEGTEQAFDMRSKRYKQI</sequence>
<proteinExistence type="predicted"/>
<gene>
    <name evidence="2" type="ORF">ACFX5D_04665</name>
</gene>
<accession>A0ABW6HJP6</accession>
<keyword evidence="3" id="KW-1185">Reference proteome</keyword>
<dbReference type="PANTHER" id="PTHR42924:SF3">
    <property type="entry name" value="POLYMERASE_HISTIDINOL PHOSPHATASE N-TERMINAL DOMAIN-CONTAINING PROTEIN"/>
    <property type="match status" value="1"/>
</dbReference>
<dbReference type="Pfam" id="PF02811">
    <property type="entry name" value="PHP"/>
    <property type="match status" value="1"/>
</dbReference>
<dbReference type="InterPro" id="IPR016195">
    <property type="entry name" value="Pol/histidinol_Pase-like"/>
</dbReference>
<dbReference type="PANTHER" id="PTHR42924">
    <property type="entry name" value="EXONUCLEASE"/>
    <property type="match status" value="1"/>
</dbReference>
<name>A0ABW6HJP6_9FLAO</name>
<evidence type="ECO:0000259" key="1">
    <source>
        <dbReference type="SMART" id="SM00481"/>
    </source>
</evidence>
<protein>
    <submittedName>
        <fullName evidence="2">TrlF family AAA-like ATPase</fullName>
    </submittedName>
</protein>